<dbReference type="AlphaFoldDB" id="A0A3E1K9Y8"/>
<name>A0A3E1K9Y8_9GAMM</name>
<dbReference type="EMBL" id="QUZK01000023">
    <property type="protein sequence ID" value="RFF31099.1"/>
    <property type="molecule type" value="Genomic_DNA"/>
</dbReference>
<comment type="caution">
    <text evidence="2">The sequence shown here is derived from an EMBL/GenBank/DDBJ whole genome shotgun (WGS) entry which is preliminary data.</text>
</comment>
<keyword evidence="1" id="KW-0472">Membrane</keyword>
<keyword evidence="1" id="KW-0812">Transmembrane</keyword>
<accession>A0A3E1K9Y8</accession>
<sequence>MGHRRHQFPARQGGTSMIEVLVTILVMSVGLLGLAALQGFSLQAGQSAYYRTQATNLAYEVTDFARVNRSAAIDSCSLPVLESWDNFVETQLPGGELAIQFTNCDAGQITVTVTWDEARIEDAVSDGESLVMTTRI</sequence>
<dbReference type="NCBIfam" id="TIGR02523">
    <property type="entry name" value="type_IV_pilV"/>
    <property type="match status" value="1"/>
</dbReference>
<evidence type="ECO:0000256" key="1">
    <source>
        <dbReference type="SAM" id="Phobius"/>
    </source>
</evidence>
<proteinExistence type="predicted"/>
<keyword evidence="1" id="KW-1133">Transmembrane helix</keyword>
<dbReference type="RefSeq" id="WP_116650178.1">
    <property type="nucleotide sequence ID" value="NZ_QUZK01000023.1"/>
</dbReference>
<evidence type="ECO:0000313" key="3">
    <source>
        <dbReference type="Proteomes" id="UP000260351"/>
    </source>
</evidence>
<keyword evidence="3" id="KW-1185">Reference proteome</keyword>
<feature type="transmembrane region" description="Helical" evidence="1">
    <location>
        <begin position="20"/>
        <end position="40"/>
    </location>
</feature>
<dbReference type="InterPro" id="IPR013362">
    <property type="entry name" value="Pilus_4_PilV"/>
</dbReference>
<organism evidence="2 3">
    <name type="scientific">Wenzhouxiangella sediminis</name>
    <dbReference type="NCBI Taxonomy" id="1792836"/>
    <lineage>
        <taxon>Bacteria</taxon>
        <taxon>Pseudomonadati</taxon>
        <taxon>Pseudomonadota</taxon>
        <taxon>Gammaproteobacteria</taxon>
        <taxon>Chromatiales</taxon>
        <taxon>Wenzhouxiangellaceae</taxon>
        <taxon>Wenzhouxiangella</taxon>
    </lineage>
</organism>
<dbReference type="Proteomes" id="UP000260351">
    <property type="component" value="Unassembled WGS sequence"/>
</dbReference>
<dbReference type="OrthoDB" id="8547299at2"/>
<reference evidence="2 3" key="1">
    <citation type="submission" date="2018-08" db="EMBL/GenBank/DDBJ databases">
        <title>Wenzhouxiangella salilacus sp. nov., a novel bacterium isolated from a saline lake in Xinjiang Province, China.</title>
        <authorList>
            <person name="Han S."/>
        </authorList>
    </citation>
    <scope>NUCLEOTIDE SEQUENCE [LARGE SCALE GENOMIC DNA]</scope>
    <source>
        <strain evidence="2 3">XDB06</strain>
    </source>
</reference>
<evidence type="ECO:0000313" key="2">
    <source>
        <dbReference type="EMBL" id="RFF31099.1"/>
    </source>
</evidence>
<protein>
    <submittedName>
        <fullName evidence="2">Type IV pilus modification protein PilV</fullName>
    </submittedName>
</protein>
<gene>
    <name evidence="2" type="primary">pilV</name>
    <name evidence="2" type="ORF">DZC52_05795</name>
</gene>